<feature type="domain" description="Ig-like" evidence="1">
    <location>
        <begin position="93"/>
        <end position="165"/>
    </location>
</feature>
<evidence type="ECO:0000313" key="2">
    <source>
        <dbReference type="Proteomes" id="UP000887574"/>
    </source>
</evidence>
<dbReference type="InterPro" id="IPR003598">
    <property type="entry name" value="Ig_sub2"/>
</dbReference>
<reference evidence="3" key="1">
    <citation type="submission" date="2022-11" db="UniProtKB">
        <authorList>
            <consortium name="WormBaseParasite"/>
        </authorList>
    </citation>
    <scope>IDENTIFICATION</scope>
</reference>
<dbReference type="InterPro" id="IPR052615">
    <property type="entry name" value="FGFRL"/>
</dbReference>
<evidence type="ECO:0000259" key="1">
    <source>
        <dbReference type="PROSITE" id="PS50835"/>
    </source>
</evidence>
<accession>A0A915D1I0</accession>
<dbReference type="PROSITE" id="PS50835">
    <property type="entry name" value="IG_LIKE"/>
    <property type="match status" value="2"/>
</dbReference>
<dbReference type="InterPro" id="IPR036179">
    <property type="entry name" value="Ig-like_dom_sf"/>
</dbReference>
<keyword evidence="2" id="KW-1185">Reference proteome</keyword>
<proteinExistence type="predicted"/>
<dbReference type="SUPFAM" id="SSF48726">
    <property type="entry name" value="Immunoglobulin"/>
    <property type="match status" value="2"/>
</dbReference>
<feature type="domain" description="Ig-like" evidence="1">
    <location>
        <begin position="194"/>
        <end position="234"/>
    </location>
</feature>
<dbReference type="SMART" id="SM00408">
    <property type="entry name" value="IGc2"/>
    <property type="match status" value="1"/>
</dbReference>
<name>A0A915D1I0_9BILA</name>
<dbReference type="AlphaFoldDB" id="A0A915D1I0"/>
<protein>
    <submittedName>
        <fullName evidence="3">Ig-like domain-containing protein</fullName>
    </submittedName>
</protein>
<dbReference type="Pfam" id="PF07679">
    <property type="entry name" value="I-set"/>
    <property type="match status" value="1"/>
</dbReference>
<sequence length="234" mass="26061">MVDPKHVDSAPRTIRECAHQVQSTSGFQTFQLVCPIKSPDPQGIPDGTMVSGPKMVKRALQMYGSQWFWAQEVEFSLEVFDPNHQFQSQENRCRSANYTRIELPGSGNPLPSISWKKNGKVINPELTNPTSAKFTVEHVNAADSGIYSCRLENVHGSLDADFHVIVGDWTSEPAIDMHSGTFGASSAVIGISPPPAPVIDQPYNNTTVRVGHTAQFQCKVQWRKETPMIRWLRK</sequence>
<dbReference type="InterPro" id="IPR013098">
    <property type="entry name" value="Ig_I-set"/>
</dbReference>
<dbReference type="Proteomes" id="UP000887574">
    <property type="component" value="Unplaced"/>
</dbReference>
<organism evidence="2 3">
    <name type="scientific">Ditylenchus dipsaci</name>
    <dbReference type="NCBI Taxonomy" id="166011"/>
    <lineage>
        <taxon>Eukaryota</taxon>
        <taxon>Metazoa</taxon>
        <taxon>Ecdysozoa</taxon>
        <taxon>Nematoda</taxon>
        <taxon>Chromadorea</taxon>
        <taxon>Rhabditida</taxon>
        <taxon>Tylenchina</taxon>
        <taxon>Tylenchomorpha</taxon>
        <taxon>Sphaerularioidea</taxon>
        <taxon>Anguinidae</taxon>
        <taxon>Anguininae</taxon>
        <taxon>Ditylenchus</taxon>
    </lineage>
</organism>
<dbReference type="PANTHER" id="PTHR19890">
    <property type="entry name" value="FIBROBLAST GROWTH FACTOR RECEPTOR"/>
    <property type="match status" value="1"/>
</dbReference>
<dbReference type="WBParaSite" id="jg1440">
    <property type="protein sequence ID" value="jg1440"/>
    <property type="gene ID" value="jg1440"/>
</dbReference>
<dbReference type="InterPro" id="IPR013783">
    <property type="entry name" value="Ig-like_fold"/>
</dbReference>
<evidence type="ECO:0000313" key="3">
    <source>
        <dbReference type="WBParaSite" id="jg1440"/>
    </source>
</evidence>
<dbReference type="InterPro" id="IPR007110">
    <property type="entry name" value="Ig-like_dom"/>
</dbReference>
<dbReference type="Gene3D" id="2.60.40.10">
    <property type="entry name" value="Immunoglobulins"/>
    <property type="match status" value="1"/>
</dbReference>
<dbReference type="PANTHER" id="PTHR19890:SF10">
    <property type="entry name" value="FIBROBLAST GROWTH FACTOR RECEPTOR-LIKE 1"/>
    <property type="match status" value="1"/>
</dbReference>